<keyword evidence="8" id="KW-1185">Reference proteome</keyword>
<comment type="subcellular location">
    <subcellularLocation>
        <location evidence="1">Cell projection</location>
    </subcellularLocation>
</comment>
<dbReference type="InterPro" id="IPR022409">
    <property type="entry name" value="PKD/Chitinase_dom"/>
</dbReference>
<feature type="domain" description="PKD" evidence="5">
    <location>
        <begin position="688"/>
        <end position="763"/>
    </location>
</feature>
<gene>
    <name evidence="7" type="ORF">ACFFGH_31105</name>
</gene>
<dbReference type="InterPro" id="IPR000601">
    <property type="entry name" value="PKD_dom"/>
</dbReference>
<dbReference type="EMBL" id="JBHLTG010000012">
    <property type="protein sequence ID" value="MFC0682301.1"/>
    <property type="molecule type" value="Genomic_DNA"/>
</dbReference>
<dbReference type="Gene3D" id="2.60.120.200">
    <property type="match status" value="2"/>
</dbReference>
<proteinExistence type="predicted"/>
<dbReference type="Pfam" id="PF13385">
    <property type="entry name" value="Laminin_G_3"/>
    <property type="match status" value="2"/>
</dbReference>
<dbReference type="SUPFAM" id="SSF50370">
    <property type="entry name" value="Ricin B-like lectins"/>
    <property type="match status" value="1"/>
</dbReference>
<dbReference type="SMART" id="SM00458">
    <property type="entry name" value="RICIN"/>
    <property type="match status" value="1"/>
</dbReference>
<feature type="domain" description="Fibronectin type-III" evidence="6">
    <location>
        <begin position="774"/>
        <end position="863"/>
    </location>
</feature>
<evidence type="ECO:0000256" key="2">
    <source>
        <dbReference type="ARBA" id="ARBA00022729"/>
    </source>
</evidence>
<dbReference type="Pfam" id="PF00041">
    <property type="entry name" value="fn3"/>
    <property type="match status" value="1"/>
</dbReference>
<dbReference type="InterPro" id="IPR036116">
    <property type="entry name" value="FN3_sf"/>
</dbReference>
<evidence type="ECO:0000256" key="1">
    <source>
        <dbReference type="ARBA" id="ARBA00004316"/>
    </source>
</evidence>
<dbReference type="Proteomes" id="UP001589896">
    <property type="component" value="Unassembled WGS sequence"/>
</dbReference>
<dbReference type="CDD" id="cd00110">
    <property type="entry name" value="LamG"/>
    <property type="match status" value="1"/>
</dbReference>
<dbReference type="InterPro" id="IPR035992">
    <property type="entry name" value="Ricin_B-like_lectins"/>
</dbReference>
<dbReference type="InterPro" id="IPR013783">
    <property type="entry name" value="Ig-like_fold"/>
</dbReference>
<evidence type="ECO:0000313" key="7">
    <source>
        <dbReference type="EMBL" id="MFC0682301.1"/>
    </source>
</evidence>
<comment type="caution">
    <text evidence="7">The sequence shown here is derived from an EMBL/GenBank/DDBJ whole genome shotgun (WGS) entry which is preliminary data.</text>
</comment>
<dbReference type="Pfam" id="PF00652">
    <property type="entry name" value="Ricin_B_lectin"/>
    <property type="match status" value="1"/>
</dbReference>
<evidence type="ECO:0000313" key="8">
    <source>
        <dbReference type="Proteomes" id="UP001589896"/>
    </source>
</evidence>
<evidence type="ECO:0000256" key="3">
    <source>
        <dbReference type="ARBA" id="ARBA00023157"/>
    </source>
</evidence>
<sequence>MKSRLAGFRARSLRADRFRVRARSLRADRFRAQRGTRLHRRLLLGLSAGVALALTGVSGTTALWTGSVTLQGGTLTGGSVTAQVAASTRLNHTYTSAAIAKTTYVDLRNAGSVGAQYSLSFSTTSTGAMKDSITLSHWIAASSAACTESAAVAAGGWTGRFGSAPVSTGSLPANTTRVLCVRTRLDTTALATSGTFAPRVNLTLTAPGTQWTSSASATGSQSVTANGALGNDYFDAVLSDGASHYWRLGEATGPVVYDWVGVNDAYGGTGLTRGSAGAIGVSSDAATTFSGTPEGGAGTRIAAAGPQRFAVEAWFKTTTTTGGKIVGYGNQSTGLSGSYDRHIYMDATGVVHFGVWIGSASTISSDSGYNDGQWHHVVGNLGPTGQSFYLDGELVGTEPTTTAQSFSGYWRIGGDNSWGGDDYFDGVIDDVAVYGAPLTARQIANHHNISGQGAFPAGVGDPSGAAVYSGSPLLYWRLGETSGASTAADSSGSGNTGTYSGSVTKPITGALPGTRDTAAAFNGTSGLVSSTTLTAGPQTFTTELWFNTTTATGGKLIGFGNAQTGSSTSYDRHVYLQNDGRLVFGVYNAGYYTAASPLAYNDGKWHHVIATLDGQIGLRLYVDGEIVAYNTDTKLAQSYSGYWRVGGDNIGSWPGAPTTPYVTAKVDDVAVYGTALTETQVKERYAAATGAPIAAFTATANQLTVSFDASDSYDVDGTIASYSWDFGDGTTGTGKTTSRTYTASSVYIVTLTVTDNSGAISKSKWYQAAYDSIAPSTPTGLAVTNRTTTSIRLSWTAATDNVGVTGYQLRRSDGATYTTTTTTYTNTGLTSGTAYSYQVRARDAAGNWSPYTALLATSTTAPTFASTTWYTVRSVASNLCVQAGGTANGSALTQAACTSGSWSQNFRFIAVGSNWRVEYRNATPMVWDVSGVSTAPSAPVHLWTYGGATNQQWQPIQHGNGSYSFKAANSGLCLQFAGGSVTAGVSLEQATCNTGSNTQRFTLAAAP</sequence>
<dbReference type="Pfam" id="PF18911">
    <property type="entry name" value="PKD_4"/>
    <property type="match status" value="1"/>
</dbReference>
<reference evidence="7 8" key="1">
    <citation type="submission" date="2024-09" db="EMBL/GenBank/DDBJ databases">
        <authorList>
            <person name="Sun Q."/>
            <person name="Mori K."/>
        </authorList>
    </citation>
    <scope>NUCLEOTIDE SEQUENCE [LARGE SCALE GENOMIC DNA]</scope>
    <source>
        <strain evidence="7 8">KCTC 23076</strain>
    </source>
</reference>
<evidence type="ECO:0000259" key="5">
    <source>
        <dbReference type="PROSITE" id="PS50093"/>
    </source>
</evidence>
<organism evidence="7 8">
    <name type="scientific">Lysobacter korlensis</name>
    <dbReference type="NCBI Taxonomy" id="553636"/>
    <lineage>
        <taxon>Bacteria</taxon>
        <taxon>Pseudomonadati</taxon>
        <taxon>Pseudomonadota</taxon>
        <taxon>Gammaproteobacteria</taxon>
        <taxon>Lysobacterales</taxon>
        <taxon>Lysobacteraceae</taxon>
        <taxon>Lysobacter</taxon>
    </lineage>
</organism>
<dbReference type="SUPFAM" id="SSF49299">
    <property type="entry name" value="PKD domain"/>
    <property type="match status" value="1"/>
</dbReference>
<dbReference type="CDD" id="cd00063">
    <property type="entry name" value="FN3"/>
    <property type="match status" value="1"/>
</dbReference>
<protein>
    <submittedName>
        <fullName evidence="7">LamG-like jellyroll fold domain-containing protein</fullName>
    </submittedName>
</protein>
<dbReference type="SUPFAM" id="SSF49265">
    <property type="entry name" value="Fibronectin type III"/>
    <property type="match status" value="1"/>
</dbReference>
<dbReference type="PROSITE" id="PS50093">
    <property type="entry name" value="PKD"/>
    <property type="match status" value="1"/>
</dbReference>
<evidence type="ECO:0000259" key="6">
    <source>
        <dbReference type="PROSITE" id="PS50853"/>
    </source>
</evidence>
<dbReference type="SMART" id="SM00060">
    <property type="entry name" value="FN3"/>
    <property type="match status" value="1"/>
</dbReference>
<dbReference type="InterPro" id="IPR003961">
    <property type="entry name" value="FN3_dom"/>
</dbReference>
<dbReference type="RefSeq" id="WP_386676197.1">
    <property type="nucleotide sequence ID" value="NZ_JBHLTG010000012.1"/>
</dbReference>
<dbReference type="SUPFAM" id="SSF49899">
    <property type="entry name" value="Concanavalin A-like lectins/glucanases"/>
    <property type="match status" value="2"/>
</dbReference>
<dbReference type="Gene3D" id="2.60.40.10">
    <property type="entry name" value="Immunoglobulins"/>
    <property type="match status" value="2"/>
</dbReference>
<name>A0ABV6RZ93_9GAMM</name>
<dbReference type="SMART" id="SM00560">
    <property type="entry name" value="LamGL"/>
    <property type="match status" value="2"/>
</dbReference>
<dbReference type="InterPro" id="IPR013320">
    <property type="entry name" value="ConA-like_dom_sf"/>
</dbReference>
<dbReference type="Gene3D" id="2.80.10.50">
    <property type="match status" value="1"/>
</dbReference>
<keyword evidence="4" id="KW-0966">Cell projection</keyword>
<dbReference type="InterPro" id="IPR000772">
    <property type="entry name" value="Ricin_B_lectin"/>
</dbReference>
<evidence type="ECO:0000256" key="4">
    <source>
        <dbReference type="ARBA" id="ARBA00023273"/>
    </source>
</evidence>
<dbReference type="InterPro" id="IPR035986">
    <property type="entry name" value="PKD_dom_sf"/>
</dbReference>
<dbReference type="InterPro" id="IPR001791">
    <property type="entry name" value="Laminin_G"/>
</dbReference>
<dbReference type="InterPro" id="IPR006558">
    <property type="entry name" value="LamG-like"/>
</dbReference>
<dbReference type="SMART" id="SM00089">
    <property type="entry name" value="PKD"/>
    <property type="match status" value="1"/>
</dbReference>
<dbReference type="PROSITE" id="PS50231">
    <property type="entry name" value="RICIN_B_LECTIN"/>
    <property type="match status" value="1"/>
</dbReference>
<keyword evidence="3" id="KW-1015">Disulfide bond</keyword>
<keyword evidence="2" id="KW-0732">Signal</keyword>
<accession>A0ABV6RZ93</accession>
<dbReference type="PROSITE" id="PS50853">
    <property type="entry name" value="FN3"/>
    <property type="match status" value="1"/>
</dbReference>